<dbReference type="Proteomes" id="UP001470230">
    <property type="component" value="Unassembled WGS sequence"/>
</dbReference>
<feature type="transmembrane region" description="Helical" evidence="5">
    <location>
        <begin position="253"/>
        <end position="271"/>
    </location>
</feature>
<evidence type="ECO:0000313" key="7">
    <source>
        <dbReference type="EMBL" id="KAK8882127.1"/>
    </source>
</evidence>
<feature type="transmembrane region" description="Helical" evidence="5">
    <location>
        <begin position="310"/>
        <end position="329"/>
    </location>
</feature>
<evidence type="ECO:0000256" key="5">
    <source>
        <dbReference type="SAM" id="Phobius"/>
    </source>
</evidence>
<feature type="transmembrane region" description="Helical" evidence="5">
    <location>
        <begin position="96"/>
        <end position="115"/>
    </location>
</feature>
<evidence type="ECO:0000259" key="6">
    <source>
        <dbReference type="Pfam" id="PF03151"/>
    </source>
</evidence>
<evidence type="ECO:0000256" key="4">
    <source>
        <dbReference type="ARBA" id="ARBA00023136"/>
    </source>
</evidence>
<keyword evidence="4 5" id="KW-0472">Membrane</keyword>
<reference evidence="7 8" key="1">
    <citation type="submission" date="2024-04" db="EMBL/GenBank/DDBJ databases">
        <title>Tritrichomonas musculus Genome.</title>
        <authorList>
            <person name="Alves-Ferreira E."/>
            <person name="Grigg M."/>
            <person name="Lorenzi H."/>
            <person name="Galac M."/>
        </authorList>
    </citation>
    <scope>NUCLEOTIDE SEQUENCE [LARGE SCALE GENOMIC DNA]</scope>
    <source>
        <strain evidence="7 8">EAF2021</strain>
    </source>
</reference>
<feature type="transmembrane region" description="Helical" evidence="5">
    <location>
        <begin position="151"/>
        <end position="171"/>
    </location>
</feature>
<name>A0ABR2JTC8_9EUKA</name>
<keyword evidence="8" id="KW-1185">Reference proteome</keyword>
<dbReference type="Pfam" id="PF03151">
    <property type="entry name" value="TPT"/>
    <property type="match status" value="1"/>
</dbReference>
<organism evidence="7 8">
    <name type="scientific">Tritrichomonas musculus</name>
    <dbReference type="NCBI Taxonomy" id="1915356"/>
    <lineage>
        <taxon>Eukaryota</taxon>
        <taxon>Metamonada</taxon>
        <taxon>Parabasalia</taxon>
        <taxon>Tritrichomonadida</taxon>
        <taxon>Tritrichomonadidae</taxon>
        <taxon>Tritrichomonas</taxon>
    </lineage>
</organism>
<comment type="subcellular location">
    <subcellularLocation>
        <location evidence="1">Membrane</location>
        <topology evidence="1">Multi-pass membrane protein</topology>
    </subcellularLocation>
</comment>
<gene>
    <name evidence="7" type="ORF">M9Y10_044767</name>
</gene>
<feature type="transmembrane region" description="Helical" evidence="5">
    <location>
        <begin position="67"/>
        <end position="89"/>
    </location>
</feature>
<feature type="domain" description="Sugar phosphate transporter" evidence="6">
    <location>
        <begin position="36"/>
        <end position="326"/>
    </location>
</feature>
<evidence type="ECO:0000256" key="1">
    <source>
        <dbReference type="ARBA" id="ARBA00004141"/>
    </source>
</evidence>
<dbReference type="PANTHER" id="PTHR11132">
    <property type="entry name" value="SOLUTE CARRIER FAMILY 35"/>
    <property type="match status" value="1"/>
</dbReference>
<keyword evidence="3 5" id="KW-1133">Transmembrane helix</keyword>
<dbReference type="InterPro" id="IPR037185">
    <property type="entry name" value="EmrE-like"/>
</dbReference>
<keyword evidence="2 5" id="KW-0812">Transmembrane</keyword>
<evidence type="ECO:0000256" key="2">
    <source>
        <dbReference type="ARBA" id="ARBA00022692"/>
    </source>
</evidence>
<evidence type="ECO:0000313" key="8">
    <source>
        <dbReference type="Proteomes" id="UP001470230"/>
    </source>
</evidence>
<feature type="transmembrane region" description="Helical" evidence="5">
    <location>
        <begin position="121"/>
        <end position="139"/>
    </location>
</feature>
<dbReference type="SUPFAM" id="SSF103481">
    <property type="entry name" value="Multidrug resistance efflux transporter EmrE"/>
    <property type="match status" value="1"/>
</dbReference>
<feature type="transmembrane region" description="Helical" evidence="5">
    <location>
        <begin position="21"/>
        <end position="47"/>
    </location>
</feature>
<comment type="caution">
    <text evidence="7">The sequence shown here is derived from an EMBL/GenBank/DDBJ whole genome shotgun (WGS) entry which is preliminary data.</text>
</comment>
<dbReference type="InterPro" id="IPR050186">
    <property type="entry name" value="TPT_transporter"/>
</dbReference>
<feature type="transmembrane region" description="Helical" evidence="5">
    <location>
        <begin position="211"/>
        <end position="233"/>
    </location>
</feature>
<dbReference type="EMBL" id="JAPFFF010000009">
    <property type="protein sequence ID" value="KAK8882127.1"/>
    <property type="molecule type" value="Genomic_DNA"/>
</dbReference>
<proteinExistence type="predicted"/>
<protein>
    <recommendedName>
        <fullName evidence="6">Sugar phosphate transporter domain-containing protein</fullName>
    </recommendedName>
</protein>
<feature type="transmembrane region" description="Helical" evidence="5">
    <location>
        <begin position="283"/>
        <end position="304"/>
    </location>
</feature>
<sequence>MSNQSEMKITSKNKFNTLFQKFHFTEACAVTTLSVVYGLLSLLMIFVNKLILNAGKTTLAVNPENLLIIQCAVSAILTYLLSFILDFPISVSFRDFEVSLLLNLAFIGVMLANSYSLRYLSIHMVTLLKCLSVVVTAIGDRIFLKHHFPSLVWFSLILIVFGSCLGLVTDIEFSTVGYFWMFLSIIFASIYVLLTKVLVSHRNLHFFTAVFWNNFLSTILLSISSCIIMRYLFPNKKRANPLEMFYLNSENIWLSPSFIIFSGVLGLLLNFSTFSLLGATSATSYVVVGASKKILQAILSYIIFQSKSNLTNAISVCIGLSGSTLYAYAKWNENKIKIKYLQNDDNTCLIDHKKNPLDSSSTNSILL</sequence>
<evidence type="ECO:0000256" key="3">
    <source>
        <dbReference type="ARBA" id="ARBA00022989"/>
    </source>
</evidence>
<accession>A0ABR2JTC8</accession>
<dbReference type="InterPro" id="IPR004853">
    <property type="entry name" value="Sugar_P_trans_dom"/>
</dbReference>
<feature type="transmembrane region" description="Helical" evidence="5">
    <location>
        <begin position="177"/>
        <end position="199"/>
    </location>
</feature>